<protein>
    <submittedName>
        <fullName evidence="1">Uncharacterized protein</fullName>
    </submittedName>
</protein>
<proteinExistence type="predicted"/>
<dbReference type="Proteomes" id="UP001642540">
    <property type="component" value="Unassembled WGS sequence"/>
</dbReference>
<dbReference type="EMBL" id="CAXLJM020000164">
    <property type="protein sequence ID" value="CAL8146006.1"/>
    <property type="molecule type" value="Genomic_DNA"/>
</dbReference>
<name>A0ABP1S8P7_9HEXA</name>
<organism evidence="1 2">
    <name type="scientific">Orchesella dallaii</name>
    <dbReference type="NCBI Taxonomy" id="48710"/>
    <lineage>
        <taxon>Eukaryota</taxon>
        <taxon>Metazoa</taxon>
        <taxon>Ecdysozoa</taxon>
        <taxon>Arthropoda</taxon>
        <taxon>Hexapoda</taxon>
        <taxon>Collembola</taxon>
        <taxon>Entomobryomorpha</taxon>
        <taxon>Entomobryoidea</taxon>
        <taxon>Orchesellidae</taxon>
        <taxon>Orchesellinae</taxon>
        <taxon>Orchesella</taxon>
    </lineage>
</organism>
<reference evidence="1 2" key="1">
    <citation type="submission" date="2024-08" db="EMBL/GenBank/DDBJ databases">
        <authorList>
            <person name="Cucini C."/>
            <person name="Frati F."/>
        </authorList>
    </citation>
    <scope>NUCLEOTIDE SEQUENCE [LARGE SCALE GENOMIC DNA]</scope>
</reference>
<evidence type="ECO:0000313" key="2">
    <source>
        <dbReference type="Proteomes" id="UP001642540"/>
    </source>
</evidence>
<gene>
    <name evidence="1" type="ORF">ODALV1_LOCUS30672</name>
</gene>
<keyword evidence="2" id="KW-1185">Reference proteome</keyword>
<comment type="caution">
    <text evidence="1">The sequence shown here is derived from an EMBL/GenBank/DDBJ whole genome shotgun (WGS) entry which is preliminary data.</text>
</comment>
<sequence>MRMPCLELKGLWGILNPLVDCCIFPWRVLIQCMKSVKNFFCQDEDWSSDETVEGEPDEDINMPDLDVPEVLIPVQNQGDCSSSGSTEYETYFFTEKVLVSAPTKYRETKV</sequence>
<evidence type="ECO:0000313" key="1">
    <source>
        <dbReference type="EMBL" id="CAL8146006.1"/>
    </source>
</evidence>
<accession>A0ABP1S8P7</accession>